<dbReference type="RefSeq" id="WP_131851203.1">
    <property type="nucleotide sequence ID" value="NZ_SKFH01000006.1"/>
</dbReference>
<organism evidence="1 2">
    <name type="scientific">Flaviaesturariibacter aridisoli</name>
    <dbReference type="NCBI Taxonomy" id="2545761"/>
    <lineage>
        <taxon>Bacteria</taxon>
        <taxon>Pseudomonadati</taxon>
        <taxon>Bacteroidota</taxon>
        <taxon>Chitinophagia</taxon>
        <taxon>Chitinophagales</taxon>
        <taxon>Chitinophagaceae</taxon>
        <taxon>Flaviaestuariibacter</taxon>
    </lineage>
</organism>
<sequence>MDIDKLVQQASTSGSADDLKQLWKAALNLEQWHFITKVGEPLQDRKPFVGVIDDKPWVFVFTDRQKAQSFGSMPQNEGFIDSSGSALILSMDTGKAIGYLLELANAGVYGVRFNEGNGWYAPLGNLPAVIAYVRQ</sequence>
<keyword evidence="2" id="KW-1185">Reference proteome</keyword>
<reference evidence="1 2" key="1">
    <citation type="submission" date="2019-03" db="EMBL/GenBank/DDBJ databases">
        <authorList>
            <person name="Kim M.K.M."/>
        </authorList>
    </citation>
    <scope>NUCLEOTIDE SEQUENCE [LARGE SCALE GENOMIC DNA]</scope>
    <source>
        <strain evidence="1 2">17J68-15</strain>
    </source>
</reference>
<gene>
    <name evidence="1" type="ORF">E0486_05805</name>
</gene>
<comment type="caution">
    <text evidence="1">The sequence shown here is derived from an EMBL/GenBank/DDBJ whole genome shotgun (WGS) entry which is preliminary data.</text>
</comment>
<evidence type="ECO:0008006" key="3">
    <source>
        <dbReference type="Google" id="ProtNLM"/>
    </source>
</evidence>
<dbReference type="EMBL" id="SKFH01000006">
    <property type="protein sequence ID" value="TCZ73473.1"/>
    <property type="molecule type" value="Genomic_DNA"/>
</dbReference>
<name>A0A4R4E3R2_9BACT</name>
<evidence type="ECO:0000313" key="2">
    <source>
        <dbReference type="Proteomes" id="UP000295164"/>
    </source>
</evidence>
<dbReference type="AlphaFoldDB" id="A0A4R4E3R2"/>
<evidence type="ECO:0000313" key="1">
    <source>
        <dbReference type="EMBL" id="TCZ73473.1"/>
    </source>
</evidence>
<accession>A0A4R4E3R2</accession>
<dbReference type="Proteomes" id="UP000295164">
    <property type="component" value="Unassembled WGS sequence"/>
</dbReference>
<proteinExistence type="predicted"/>
<dbReference type="OrthoDB" id="3635752at2"/>
<protein>
    <recommendedName>
        <fullName evidence="3">SseB family protein</fullName>
    </recommendedName>
</protein>